<protein>
    <submittedName>
        <fullName evidence="2">Uncharacterized protein</fullName>
    </submittedName>
</protein>
<sequence length="82" mass="9113">MNIRGESIELLQMCMQYAARRLTSVIVLAVIIGLIVYFTVFYHKGGDNNPEASKQAVKMTSDAVQRFVRSLRGADAEYIVGS</sequence>
<keyword evidence="1" id="KW-1133">Transmembrane helix</keyword>
<reference evidence="2" key="2">
    <citation type="submission" date="2015-06" db="UniProtKB">
        <authorList>
            <consortium name="EnsemblMetazoa"/>
        </authorList>
    </citation>
    <scope>IDENTIFICATION</scope>
</reference>
<feature type="transmembrane region" description="Helical" evidence="1">
    <location>
        <begin position="21"/>
        <end position="42"/>
    </location>
</feature>
<dbReference type="EnsemblMetazoa" id="MESCA001893-RA">
    <property type="protein sequence ID" value="MESCA001893-PA"/>
    <property type="gene ID" value="MESCA001893"/>
</dbReference>
<dbReference type="HOGENOM" id="CLU_2560906_0_0_1"/>
<reference evidence="3" key="1">
    <citation type="submission" date="2013-02" db="EMBL/GenBank/DDBJ databases">
        <authorList>
            <person name="Hughes D."/>
        </authorList>
    </citation>
    <scope>NUCLEOTIDE SEQUENCE</scope>
    <source>
        <strain>Durham</strain>
        <strain evidence="3">NC isolate 2 -- Noor lab</strain>
    </source>
</reference>
<evidence type="ECO:0000256" key="1">
    <source>
        <dbReference type="SAM" id="Phobius"/>
    </source>
</evidence>
<keyword evidence="3" id="KW-1185">Reference proteome</keyword>
<proteinExistence type="predicted"/>
<keyword evidence="1" id="KW-0812">Transmembrane</keyword>
<dbReference type="EMBL" id="CAQQ02044210">
    <property type="status" value="NOT_ANNOTATED_CDS"/>
    <property type="molecule type" value="Genomic_DNA"/>
</dbReference>
<evidence type="ECO:0000313" key="3">
    <source>
        <dbReference type="Proteomes" id="UP000015102"/>
    </source>
</evidence>
<dbReference type="AlphaFoldDB" id="T1GEX0"/>
<accession>T1GEX0</accession>
<name>T1GEX0_MEGSC</name>
<evidence type="ECO:0000313" key="2">
    <source>
        <dbReference type="EnsemblMetazoa" id="MESCA001893-PA"/>
    </source>
</evidence>
<keyword evidence="1" id="KW-0472">Membrane</keyword>
<dbReference type="Proteomes" id="UP000015102">
    <property type="component" value="Unassembled WGS sequence"/>
</dbReference>
<organism evidence="2 3">
    <name type="scientific">Megaselia scalaris</name>
    <name type="common">Humpbacked fly</name>
    <name type="synonym">Phora scalaris</name>
    <dbReference type="NCBI Taxonomy" id="36166"/>
    <lineage>
        <taxon>Eukaryota</taxon>
        <taxon>Metazoa</taxon>
        <taxon>Ecdysozoa</taxon>
        <taxon>Arthropoda</taxon>
        <taxon>Hexapoda</taxon>
        <taxon>Insecta</taxon>
        <taxon>Pterygota</taxon>
        <taxon>Neoptera</taxon>
        <taxon>Endopterygota</taxon>
        <taxon>Diptera</taxon>
        <taxon>Brachycera</taxon>
        <taxon>Muscomorpha</taxon>
        <taxon>Platypezoidea</taxon>
        <taxon>Phoridae</taxon>
        <taxon>Megaseliini</taxon>
        <taxon>Megaselia</taxon>
    </lineage>
</organism>